<name>A0A221T2G4_9DEIO</name>
<gene>
    <name evidence="7" type="ORF">DFI_18140</name>
</gene>
<feature type="transmembrane region" description="Helical" evidence="6">
    <location>
        <begin position="217"/>
        <end position="245"/>
    </location>
</feature>
<feature type="transmembrane region" description="Helical" evidence="6">
    <location>
        <begin position="150"/>
        <end position="169"/>
    </location>
</feature>
<dbReference type="GO" id="GO:0005886">
    <property type="term" value="C:plasma membrane"/>
    <property type="evidence" value="ECO:0007669"/>
    <property type="project" value="UniProtKB-SubCell"/>
</dbReference>
<dbReference type="Proteomes" id="UP000259030">
    <property type="component" value="Plasmid pDFI2"/>
</dbReference>
<keyword evidence="2" id="KW-1003">Cell membrane</keyword>
<evidence type="ECO:0000256" key="6">
    <source>
        <dbReference type="SAM" id="Phobius"/>
    </source>
</evidence>
<keyword evidence="8" id="KW-1185">Reference proteome</keyword>
<feature type="transmembrane region" description="Helical" evidence="6">
    <location>
        <begin position="44"/>
        <end position="67"/>
    </location>
</feature>
<dbReference type="RefSeq" id="WP_051307534.1">
    <property type="nucleotide sequence ID" value="NZ_CP021083.1"/>
</dbReference>
<dbReference type="EMBL" id="CP021083">
    <property type="protein sequence ID" value="ASN83093.1"/>
    <property type="molecule type" value="Genomic_DNA"/>
</dbReference>
<feature type="transmembrane region" description="Helical" evidence="6">
    <location>
        <begin position="88"/>
        <end position="109"/>
    </location>
</feature>
<evidence type="ECO:0000256" key="2">
    <source>
        <dbReference type="ARBA" id="ARBA00022475"/>
    </source>
</evidence>
<evidence type="ECO:0008006" key="9">
    <source>
        <dbReference type="Google" id="ProtNLM"/>
    </source>
</evidence>
<dbReference type="KEGG" id="dfc:DFI_18140"/>
<geneLocation type="plasmid" evidence="8">
    <name>pdfi2</name>
</geneLocation>
<feature type="transmembrane region" description="Helical" evidence="6">
    <location>
        <begin position="361"/>
        <end position="381"/>
    </location>
</feature>
<evidence type="ECO:0000256" key="5">
    <source>
        <dbReference type="ARBA" id="ARBA00023136"/>
    </source>
</evidence>
<evidence type="ECO:0000313" key="7">
    <source>
        <dbReference type="EMBL" id="ASN83093.1"/>
    </source>
</evidence>
<keyword evidence="3 6" id="KW-0812">Transmembrane</keyword>
<dbReference type="Pfam" id="PF01943">
    <property type="entry name" value="Polysacc_synt"/>
    <property type="match status" value="1"/>
</dbReference>
<feature type="transmembrane region" description="Helical" evidence="6">
    <location>
        <begin position="334"/>
        <end position="354"/>
    </location>
</feature>
<keyword evidence="7" id="KW-0614">Plasmid</keyword>
<protein>
    <recommendedName>
        <fullName evidence="9">Flippase</fullName>
    </recommendedName>
</protein>
<proteinExistence type="predicted"/>
<dbReference type="AlphaFoldDB" id="A0A221T2G4"/>
<sequence>MSAAGPAPAAGLLRNIAALYGVQIATFVLPLITVPFLARTLGPHAWGALAIAQAFGGLVGLLVDYGFDLSGTREVARDRDHPQRRAELLAGVLGARLALMAVGVVVTLVAGQIVPALGDPLLLWAAVAWGAAQALSLMWYFQGLERVTQVAGLDVAAKVAVTAGILLLVRRPADAWLVPALGAGAALVSNAYALWLAHRDTPFCRPTWRGTRHTLRLGWSMFVFRGSAAFYSTASAFLLGLFVPAQLVGYYAGAERIARAAQGLLTPLHRALYPRFARAAGEGRAALRQQLPGGLAVMGGAGLLLSVGTVLAAPLLVGVLLGPGFEASVAVLRVLAALPVVIGVNMVLGLFWLVPLGLDRAFNLTVAGGALVNAALILLLVPPLGPLGMALAVLCTELLVGLGLYAQYRASRRSRTPHAAALGG</sequence>
<dbReference type="InterPro" id="IPR050833">
    <property type="entry name" value="Poly_Biosynth_Transport"/>
</dbReference>
<comment type="subcellular location">
    <subcellularLocation>
        <location evidence="1">Cell membrane</location>
        <topology evidence="1">Multi-pass membrane protein</topology>
    </subcellularLocation>
</comment>
<dbReference type="PANTHER" id="PTHR30250">
    <property type="entry name" value="PST FAMILY PREDICTED COLANIC ACID TRANSPORTER"/>
    <property type="match status" value="1"/>
</dbReference>
<feature type="transmembrane region" description="Helical" evidence="6">
    <location>
        <begin position="387"/>
        <end position="406"/>
    </location>
</feature>
<evidence type="ECO:0000313" key="8">
    <source>
        <dbReference type="Proteomes" id="UP000259030"/>
    </source>
</evidence>
<dbReference type="InterPro" id="IPR002797">
    <property type="entry name" value="Polysacc_synth"/>
</dbReference>
<dbReference type="PANTHER" id="PTHR30250:SF11">
    <property type="entry name" value="O-ANTIGEN TRANSPORTER-RELATED"/>
    <property type="match status" value="1"/>
</dbReference>
<keyword evidence="4 6" id="KW-1133">Transmembrane helix</keyword>
<feature type="transmembrane region" description="Helical" evidence="6">
    <location>
        <begin position="175"/>
        <end position="196"/>
    </location>
</feature>
<accession>A0A221T2G4</accession>
<feature type="transmembrane region" description="Helical" evidence="6">
    <location>
        <begin position="294"/>
        <end position="322"/>
    </location>
</feature>
<reference evidence="7 8" key="1">
    <citation type="submission" date="2017-05" db="EMBL/GenBank/DDBJ databases">
        <title>The complete genome sequence of Deinococcus ficus isolated from the rhizosphere of the Ficus religiosa L. in Taiwan.</title>
        <authorList>
            <person name="Wu K.-M."/>
            <person name="Liao T.-L."/>
            <person name="Liu Y.-M."/>
            <person name="Young C.-C."/>
            <person name="Tsai S.-F."/>
        </authorList>
    </citation>
    <scope>NUCLEOTIDE SEQUENCE [LARGE SCALE GENOMIC DNA]</scope>
    <source>
        <strain evidence="7 8">CC-FR2-10</strain>
        <plasmid evidence="8">pdfi2</plasmid>
    </source>
</reference>
<feature type="transmembrane region" description="Helical" evidence="6">
    <location>
        <begin position="12"/>
        <end position="38"/>
    </location>
</feature>
<organism evidence="7 8">
    <name type="scientific">Deinococcus ficus</name>
    <dbReference type="NCBI Taxonomy" id="317577"/>
    <lineage>
        <taxon>Bacteria</taxon>
        <taxon>Thermotogati</taxon>
        <taxon>Deinococcota</taxon>
        <taxon>Deinococci</taxon>
        <taxon>Deinococcales</taxon>
        <taxon>Deinococcaceae</taxon>
        <taxon>Deinococcus</taxon>
    </lineage>
</organism>
<evidence type="ECO:0000256" key="1">
    <source>
        <dbReference type="ARBA" id="ARBA00004651"/>
    </source>
</evidence>
<evidence type="ECO:0000256" key="4">
    <source>
        <dbReference type="ARBA" id="ARBA00022989"/>
    </source>
</evidence>
<evidence type="ECO:0000256" key="3">
    <source>
        <dbReference type="ARBA" id="ARBA00022692"/>
    </source>
</evidence>
<keyword evidence="5 6" id="KW-0472">Membrane</keyword>
<dbReference type="STRING" id="317577.GCA_000419625_03352"/>